<dbReference type="InterPro" id="IPR055861">
    <property type="entry name" value="DUF7438"/>
</dbReference>
<accession>A0A060BNB2</accession>
<dbReference type="KEGG" id="vg:19524797"/>
<name>A0A060BNB2_9CAUD</name>
<dbReference type="OrthoDB" id="26627at10239"/>
<proteinExistence type="predicted"/>
<reference evidence="1" key="1">
    <citation type="submission" date="2015-07" db="EMBL/GenBank/DDBJ databases">
        <title>Isolation and characterization of a novel lytic T4-like coliphage vB_EcoM_JS09 infecting APEC.</title>
        <authorList>
            <person name="Zhou Y."/>
            <person name="Bao H.D."/>
            <person name="Zhang H."/>
            <person name="Wang R."/>
        </authorList>
    </citation>
    <scope>NUCLEOTIDE SEQUENCE</scope>
</reference>
<sequence length="60" mass="7113">MKLTKEEKAKLFELIHDLLDEQAATNAYDEYAPLTDEEYQTLLESFDRKEQELIDYVNSL</sequence>
<evidence type="ECO:0000313" key="2">
    <source>
        <dbReference type="Proteomes" id="UP000019733"/>
    </source>
</evidence>
<dbReference type="Proteomes" id="UP000019733">
    <property type="component" value="Segment"/>
</dbReference>
<keyword evidence="2" id="KW-1185">Reference proteome</keyword>
<evidence type="ECO:0000313" key="1">
    <source>
        <dbReference type="EMBL" id="AIA80039.1"/>
    </source>
</evidence>
<dbReference type="RefSeq" id="YP_009037395.1">
    <property type="nucleotide sequence ID" value="NC_024124.2"/>
</dbReference>
<protein>
    <submittedName>
        <fullName evidence="1">Uncharacterized protein</fullName>
    </submittedName>
</protein>
<dbReference type="GeneID" id="19524797"/>
<organism evidence="1 2">
    <name type="scientific">Escherichia phage vB_EcoM_JS09</name>
    <dbReference type="NCBI Taxonomy" id="1430444"/>
    <lineage>
        <taxon>Viruses</taxon>
        <taxon>Duplodnaviria</taxon>
        <taxon>Heunggongvirae</taxon>
        <taxon>Uroviricota</taxon>
        <taxon>Caudoviricetes</taxon>
        <taxon>Pantevenvirales</taxon>
        <taxon>Straboviridae</taxon>
        <taxon>Tevenvirinae</taxon>
        <taxon>Mosigvirus</taxon>
        <taxon>Mosigvirus JS09</taxon>
    </lineage>
</organism>
<dbReference type="Pfam" id="PF24219">
    <property type="entry name" value="DUF7438"/>
    <property type="match status" value="1"/>
</dbReference>
<dbReference type="EMBL" id="KF582788">
    <property type="protein sequence ID" value="AIA80039.1"/>
    <property type="molecule type" value="Genomic_DNA"/>
</dbReference>
<gene>
    <name evidence="1" type="ORF">JS09_072</name>
</gene>